<proteinExistence type="predicted"/>
<comment type="caution">
    <text evidence="4">The sequence shown here is derived from an EMBL/GenBank/DDBJ whole genome shotgun (WGS) entry which is preliminary data.</text>
</comment>
<sequence>MGWIGSPNKKMDAQKSSQTKLTRTQSSLLRSSPTIRSSIHSLTSVAEEDVIKTQQQQHQKLEDGLDEQKKVKLHRSGSTPRRTGSTRLTPVLTLVSLIFFTLFSLSFFFFFYLRREEISTSENLLLALIFIAITLFFASKNKNLINQNLIVFKQLWEQVTKRFIFSTSRTKSKQVQWFIGDPIVSNSSKGKKLEKRIIREGVEFYSNGDFYEGEFHKGRCNGSGVYNFFVNGRYEGDWIDGRYDGHGIESWARGSRYRGQYRQGLRHGYGVYRFYTGDSYAGEWFNGQSHGVGVQTCADGSCYVGEFKCAVKHGLGVYHFRNGDRYAGEYFGDKMHGFGVYHFANGHRYEGSWHEGRKQGYGMYTFRSGDARCGEWNGGTLKTPSPFLSDAVLRAVRAARKTEENAIRLRRVDEQVNKAVLAANRAATAARVAAVKAVQNRIDGKFCDTNVRVN</sequence>
<gene>
    <name evidence="4" type="ORF">NC653_014161</name>
</gene>
<keyword evidence="3" id="KW-0472">Membrane</keyword>
<feature type="transmembrane region" description="Helical" evidence="3">
    <location>
        <begin position="118"/>
        <end position="138"/>
    </location>
</feature>
<evidence type="ECO:0000256" key="1">
    <source>
        <dbReference type="ARBA" id="ARBA00022737"/>
    </source>
</evidence>
<dbReference type="Pfam" id="PF02493">
    <property type="entry name" value="MORN"/>
    <property type="match status" value="7"/>
</dbReference>
<evidence type="ECO:0000256" key="3">
    <source>
        <dbReference type="SAM" id="Phobius"/>
    </source>
</evidence>
<dbReference type="AlphaFoldDB" id="A0AAD6QWJ5"/>
<name>A0AAD6QWJ5_9ROSI</name>
<evidence type="ECO:0000256" key="2">
    <source>
        <dbReference type="SAM" id="MobiDB-lite"/>
    </source>
</evidence>
<evidence type="ECO:0000313" key="4">
    <source>
        <dbReference type="EMBL" id="KAJ6997841.1"/>
    </source>
</evidence>
<feature type="transmembrane region" description="Helical" evidence="3">
    <location>
        <begin position="91"/>
        <end position="112"/>
    </location>
</feature>
<feature type="region of interest" description="Disordered" evidence="2">
    <location>
        <begin position="1"/>
        <end position="32"/>
    </location>
</feature>
<dbReference type="SMART" id="SM00698">
    <property type="entry name" value="MORN"/>
    <property type="match status" value="7"/>
</dbReference>
<reference evidence="4" key="1">
    <citation type="journal article" date="2023" name="Mol. Ecol. Resour.">
        <title>Chromosome-level genome assembly of a triploid poplar Populus alba 'Berolinensis'.</title>
        <authorList>
            <person name="Chen S."/>
            <person name="Yu Y."/>
            <person name="Wang X."/>
            <person name="Wang S."/>
            <person name="Zhang T."/>
            <person name="Zhou Y."/>
            <person name="He R."/>
            <person name="Meng N."/>
            <person name="Wang Y."/>
            <person name="Liu W."/>
            <person name="Liu Z."/>
            <person name="Liu J."/>
            <person name="Guo Q."/>
            <person name="Huang H."/>
            <person name="Sederoff R.R."/>
            <person name="Wang G."/>
            <person name="Qu G."/>
            <person name="Chen S."/>
        </authorList>
    </citation>
    <scope>NUCLEOTIDE SEQUENCE</scope>
    <source>
        <strain evidence="4">SC-2020</strain>
    </source>
</reference>
<dbReference type="Proteomes" id="UP001164929">
    <property type="component" value="Chromosome 5"/>
</dbReference>
<dbReference type="GO" id="GO:0016020">
    <property type="term" value="C:membrane"/>
    <property type="evidence" value="ECO:0007669"/>
    <property type="project" value="UniProtKB-ARBA"/>
</dbReference>
<keyword evidence="1" id="KW-0677">Repeat</keyword>
<keyword evidence="3" id="KW-1133">Transmembrane helix</keyword>
<dbReference type="PANTHER" id="PTHR23084">
    <property type="entry name" value="PHOSPHATIDYLINOSITOL-4-PHOSPHATE 5-KINASE RELATED"/>
    <property type="match status" value="1"/>
</dbReference>
<dbReference type="Gene3D" id="2.20.110.10">
    <property type="entry name" value="Histone H3 K4-specific methyltransferase SET7/9 N-terminal domain"/>
    <property type="match status" value="3"/>
</dbReference>
<accession>A0AAD6QWJ5</accession>
<keyword evidence="5" id="KW-1185">Reference proteome</keyword>
<keyword evidence="3" id="KW-0812">Transmembrane</keyword>
<dbReference type="SUPFAM" id="SSF82185">
    <property type="entry name" value="Histone H3 K4-specific methyltransferase SET7/9 N-terminal domain"/>
    <property type="match status" value="1"/>
</dbReference>
<dbReference type="PANTHER" id="PTHR23084:SF176">
    <property type="entry name" value="HISTONE H3 K4-SPECIFIC METHYLTRANSFERASE SET7_9 FAMILY PROTEIN"/>
    <property type="match status" value="1"/>
</dbReference>
<protein>
    <submittedName>
        <fullName evidence="4">Phosphatidylinositol 4-phosphate 5-kinase 9-like</fullName>
    </submittedName>
</protein>
<organism evidence="4 5">
    <name type="scientific">Populus alba x Populus x berolinensis</name>
    <dbReference type="NCBI Taxonomy" id="444605"/>
    <lineage>
        <taxon>Eukaryota</taxon>
        <taxon>Viridiplantae</taxon>
        <taxon>Streptophyta</taxon>
        <taxon>Embryophyta</taxon>
        <taxon>Tracheophyta</taxon>
        <taxon>Spermatophyta</taxon>
        <taxon>Magnoliopsida</taxon>
        <taxon>eudicotyledons</taxon>
        <taxon>Gunneridae</taxon>
        <taxon>Pentapetalae</taxon>
        <taxon>rosids</taxon>
        <taxon>fabids</taxon>
        <taxon>Malpighiales</taxon>
        <taxon>Salicaceae</taxon>
        <taxon>Saliceae</taxon>
        <taxon>Populus</taxon>
    </lineage>
</organism>
<feature type="compositionally biased region" description="Low complexity" evidence="2">
    <location>
        <begin position="14"/>
        <end position="32"/>
    </location>
</feature>
<dbReference type="EMBL" id="JAQIZT010000005">
    <property type="protein sequence ID" value="KAJ6997841.1"/>
    <property type="molecule type" value="Genomic_DNA"/>
</dbReference>
<evidence type="ECO:0000313" key="5">
    <source>
        <dbReference type="Proteomes" id="UP001164929"/>
    </source>
</evidence>
<dbReference type="InterPro" id="IPR003409">
    <property type="entry name" value="MORN"/>
</dbReference>
<dbReference type="FunFam" id="2.20.110.10:FF:000002">
    <property type="entry name" value="Phosphatidylinositol 4-phosphate 5-kinase 8"/>
    <property type="match status" value="3"/>
</dbReference>